<evidence type="ECO:0000256" key="4">
    <source>
        <dbReference type="ARBA" id="ARBA00022825"/>
    </source>
</evidence>
<dbReference type="InterPro" id="IPR033135">
    <property type="entry name" value="ClpP_His_AS"/>
</dbReference>
<dbReference type="PANTHER" id="PTHR10381:SF11">
    <property type="entry name" value="ATP-DEPENDENT CLP PROTEASE PROTEOLYTIC SUBUNIT, MITOCHONDRIAL"/>
    <property type="match status" value="1"/>
</dbReference>
<dbReference type="STRING" id="396776.A0A0J8UQI6"/>
<evidence type="ECO:0000256" key="7">
    <source>
        <dbReference type="RuleBase" id="RU000549"/>
    </source>
</evidence>
<proteinExistence type="inferred from homology"/>
<protein>
    <recommendedName>
        <fullName evidence="8">ATP-dependent Clp protease proteolytic subunit</fullName>
        <ecNumber evidence="7">3.4.21.92</ecNumber>
    </recommendedName>
</protein>
<evidence type="ECO:0000313" key="9">
    <source>
        <dbReference type="EMBL" id="KMU89818.1"/>
    </source>
</evidence>
<dbReference type="InterPro" id="IPR018215">
    <property type="entry name" value="ClpP_Ser_AS"/>
</dbReference>
<evidence type="ECO:0000256" key="3">
    <source>
        <dbReference type="ARBA" id="ARBA00022801"/>
    </source>
</evidence>
<comment type="similarity">
    <text evidence="1 8">Belongs to the peptidase S14 family.</text>
</comment>
<evidence type="ECO:0000313" key="10">
    <source>
        <dbReference type="Proteomes" id="UP000054563"/>
    </source>
</evidence>
<dbReference type="AlphaFoldDB" id="A0A0J8UQI6"/>
<dbReference type="eggNOG" id="KOG0840">
    <property type="taxonomic scope" value="Eukaryota"/>
</dbReference>
<dbReference type="CDD" id="cd07017">
    <property type="entry name" value="S14_ClpP_2"/>
    <property type="match status" value="1"/>
</dbReference>
<dbReference type="GO" id="GO:0006515">
    <property type="term" value="P:protein quality control for misfolded or incompletely synthesized proteins"/>
    <property type="evidence" value="ECO:0007669"/>
    <property type="project" value="TreeGrafter"/>
</dbReference>
<evidence type="ECO:0000256" key="6">
    <source>
        <dbReference type="PROSITE-ProRule" id="PRU10086"/>
    </source>
</evidence>
<dbReference type="Pfam" id="PF00574">
    <property type="entry name" value="CLP_protease"/>
    <property type="match status" value="1"/>
</dbReference>
<dbReference type="Gene3D" id="3.90.226.10">
    <property type="entry name" value="2-enoyl-CoA Hydratase, Chain A, domain 1"/>
    <property type="match status" value="1"/>
</dbReference>
<dbReference type="PROSITE" id="PS00381">
    <property type="entry name" value="CLP_PROTEASE_SER"/>
    <property type="match status" value="1"/>
</dbReference>
<accession>A0A0J8UQI6</accession>
<evidence type="ECO:0000256" key="5">
    <source>
        <dbReference type="PROSITE-ProRule" id="PRU10085"/>
    </source>
</evidence>
<name>A0A0J8UQI6_COCIT</name>
<dbReference type="GO" id="GO:0004176">
    <property type="term" value="F:ATP-dependent peptidase activity"/>
    <property type="evidence" value="ECO:0007669"/>
    <property type="project" value="InterPro"/>
</dbReference>
<dbReference type="GO" id="GO:0051117">
    <property type="term" value="F:ATPase binding"/>
    <property type="evidence" value="ECO:0007669"/>
    <property type="project" value="TreeGrafter"/>
</dbReference>
<dbReference type="NCBIfam" id="NF001368">
    <property type="entry name" value="PRK00277.1"/>
    <property type="match status" value="1"/>
</dbReference>
<sequence length="277" mass="30697">MGQLSTRKACKVRRVEETGRTKGMPQGILSSLLFRGYCSSSEWKSRVEWQLSDANFGASSYRSQLQVDRYSVKLLRPLSAITHHCVSFSTEPVEVPGTHERIVCLNGEVDETVSASIVAQLLFLEADNPEKQISLYINSPGGSVTAGLAIYDTMTYIQSPVSTICIGQAASMGSLLLCGGEPGKRFCLPHSSVMVHQPSGGYFGQATDIAIHAKEILRVRKQLNEIYRRHLTKDMSLEEIEKLMERDYFMGAKEALDMGIVDGIMDRRMKPKEEGPS</sequence>
<dbReference type="HAMAP" id="MF_00444">
    <property type="entry name" value="ClpP"/>
    <property type="match status" value="1"/>
</dbReference>
<dbReference type="OrthoDB" id="2017408at2759"/>
<dbReference type="InterPro" id="IPR023562">
    <property type="entry name" value="ClpP/TepA"/>
</dbReference>
<dbReference type="InterPro" id="IPR001907">
    <property type="entry name" value="ClpP"/>
</dbReference>
<keyword evidence="4 7" id="KW-0720">Serine protease</keyword>
<dbReference type="SUPFAM" id="SSF52096">
    <property type="entry name" value="ClpP/crotonase"/>
    <property type="match status" value="1"/>
</dbReference>
<dbReference type="PROSITE" id="PS00382">
    <property type="entry name" value="CLP_PROTEASE_HIS"/>
    <property type="match status" value="1"/>
</dbReference>
<evidence type="ECO:0000256" key="1">
    <source>
        <dbReference type="ARBA" id="ARBA00007039"/>
    </source>
</evidence>
<dbReference type="VEuPathDB" id="FungiDB:CIHG_07851"/>
<evidence type="ECO:0000256" key="2">
    <source>
        <dbReference type="ARBA" id="ARBA00022670"/>
    </source>
</evidence>
<keyword evidence="2 7" id="KW-0645">Protease</keyword>
<dbReference type="FunFam" id="3.90.226.10:FF:000002">
    <property type="entry name" value="ATP-dependent Clp protease proteolytic subunit"/>
    <property type="match status" value="1"/>
</dbReference>
<feature type="active site" evidence="5">
    <location>
        <position position="171"/>
    </location>
</feature>
<keyword evidence="3 7" id="KW-0378">Hydrolase</keyword>
<evidence type="ECO:0000256" key="8">
    <source>
        <dbReference type="RuleBase" id="RU003567"/>
    </source>
</evidence>
<reference evidence="10" key="1">
    <citation type="journal article" date="2010" name="Genome Res.">
        <title>Population genomic sequencing of Coccidioides fungi reveals recent hybridization and transposon control.</title>
        <authorList>
            <person name="Neafsey D.E."/>
            <person name="Barker B.M."/>
            <person name="Sharpton T.J."/>
            <person name="Stajich J.E."/>
            <person name="Park D.J."/>
            <person name="Whiston E."/>
            <person name="Hung C.-Y."/>
            <person name="McMahan C."/>
            <person name="White J."/>
            <person name="Sykes S."/>
            <person name="Heiman D."/>
            <person name="Young S."/>
            <person name="Zeng Q."/>
            <person name="Abouelleil A."/>
            <person name="Aftuck L."/>
            <person name="Bessette D."/>
            <person name="Brown A."/>
            <person name="FitzGerald M."/>
            <person name="Lui A."/>
            <person name="Macdonald J.P."/>
            <person name="Priest M."/>
            <person name="Orbach M.J."/>
            <person name="Galgiani J.N."/>
            <person name="Kirkland T.N."/>
            <person name="Cole G.T."/>
            <person name="Birren B.W."/>
            <person name="Henn M.R."/>
            <person name="Taylor J.W."/>
            <person name="Rounsley S.D."/>
        </authorList>
    </citation>
    <scope>NUCLEOTIDE SEQUENCE [LARGE SCALE GENOMIC DNA]</scope>
    <source>
        <strain evidence="10">H538.4</strain>
    </source>
</reference>
<dbReference type="EC" id="3.4.21.92" evidence="7"/>
<dbReference type="GO" id="GO:0009368">
    <property type="term" value="C:endopeptidase Clp complex"/>
    <property type="evidence" value="ECO:0007669"/>
    <property type="project" value="TreeGrafter"/>
</dbReference>
<feature type="active site" evidence="6">
    <location>
        <position position="196"/>
    </location>
</feature>
<dbReference type="Proteomes" id="UP000054563">
    <property type="component" value="Unassembled WGS sequence"/>
</dbReference>
<organism evidence="9 10">
    <name type="scientific">Coccidioides immitis H538.4</name>
    <dbReference type="NCBI Taxonomy" id="396776"/>
    <lineage>
        <taxon>Eukaryota</taxon>
        <taxon>Fungi</taxon>
        <taxon>Dikarya</taxon>
        <taxon>Ascomycota</taxon>
        <taxon>Pezizomycotina</taxon>
        <taxon>Eurotiomycetes</taxon>
        <taxon>Eurotiomycetidae</taxon>
        <taxon>Onygenales</taxon>
        <taxon>Onygenaceae</taxon>
        <taxon>Coccidioides</taxon>
    </lineage>
</organism>
<dbReference type="GO" id="GO:0004252">
    <property type="term" value="F:serine-type endopeptidase activity"/>
    <property type="evidence" value="ECO:0007669"/>
    <property type="project" value="UniProtKB-EC"/>
</dbReference>
<dbReference type="PANTHER" id="PTHR10381">
    <property type="entry name" value="ATP-DEPENDENT CLP PROTEASE PROTEOLYTIC SUBUNIT"/>
    <property type="match status" value="1"/>
</dbReference>
<dbReference type="PRINTS" id="PR00127">
    <property type="entry name" value="CLPPROTEASEP"/>
</dbReference>
<dbReference type="EMBL" id="DS017015">
    <property type="protein sequence ID" value="KMU89818.1"/>
    <property type="molecule type" value="Genomic_DNA"/>
</dbReference>
<dbReference type="InterPro" id="IPR029045">
    <property type="entry name" value="ClpP/crotonase-like_dom_sf"/>
</dbReference>
<gene>
    <name evidence="9" type="ORF">CIHG_07851</name>
</gene>